<feature type="compositionally biased region" description="Low complexity" evidence="2">
    <location>
        <begin position="530"/>
        <end position="539"/>
    </location>
</feature>
<comment type="caution">
    <text evidence="3">The sequence shown here is derived from an EMBL/GenBank/DDBJ whole genome shotgun (WGS) entry which is preliminary data.</text>
</comment>
<protein>
    <submittedName>
        <fullName evidence="3">Uncharacterized protein</fullName>
    </submittedName>
</protein>
<organism evidence="3 4">
    <name type="scientific">Micractinium conductrix</name>
    <dbReference type="NCBI Taxonomy" id="554055"/>
    <lineage>
        <taxon>Eukaryota</taxon>
        <taxon>Viridiplantae</taxon>
        <taxon>Chlorophyta</taxon>
        <taxon>core chlorophytes</taxon>
        <taxon>Trebouxiophyceae</taxon>
        <taxon>Chlorellales</taxon>
        <taxon>Chlorellaceae</taxon>
        <taxon>Chlorella clade</taxon>
        <taxon>Micractinium</taxon>
    </lineage>
</organism>
<reference evidence="3 4" key="1">
    <citation type="journal article" date="2018" name="Plant J.">
        <title>Genome sequences of Chlorella sorokiniana UTEX 1602 and Micractinium conductrix SAG 241.80: implications to maltose excretion by a green alga.</title>
        <authorList>
            <person name="Arriola M.B."/>
            <person name="Velmurugan N."/>
            <person name="Zhang Y."/>
            <person name="Plunkett M.H."/>
            <person name="Hondzo H."/>
            <person name="Barney B.M."/>
        </authorList>
    </citation>
    <scope>NUCLEOTIDE SEQUENCE [LARGE SCALE GENOMIC DNA]</scope>
    <source>
        <strain evidence="3 4">SAG 241.80</strain>
    </source>
</reference>
<evidence type="ECO:0000313" key="4">
    <source>
        <dbReference type="Proteomes" id="UP000239649"/>
    </source>
</evidence>
<keyword evidence="4" id="KW-1185">Reference proteome</keyword>
<gene>
    <name evidence="3" type="ORF">C2E20_0157</name>
</gene>
<accession>A0A2P6VQD2</accession>
<proteinExistence type="predicted"/>
<dbReference type="Proteomes" id="UP000239649">
    <property type="component" value="Unassembled WGS sequence"/>
</dbReference>
<evidence type="ECO:0000256" key="1">
    <source>
        <dbReference type="SAM" id="Coils"/>
    </source>
</evidence>
<feature type="coiled-coil region" evidence="1">
    <location>
        <begin position="365"/>
        <end position="392"/>
    </location>
</feature>
<feature type="coiled-coil region" evidence="1">
    <location>
        <begin position="882"/>
        <end position="979"/>
    </location>
</feature>
<evidence type="ECO:0000256" key="2">
    <source>
        <dbReference type="SAM" id="MobiDB-lite"/>
    </source>
</evidence>
<dbReference type="EMBL" id="LHPF02000001">
    <property type="protein sequence ID" value="PSC76308.1"/>
    <property type="molecule type" value="Genomic_DNA"/>
</dbReference>
<feature type="compositionally biased region" description="Basic and acidic residues" evidence="2">
    <location>
        <begin position="561"/>
        <end position="577"/>
    </location>
</feature>
<dbReference type="AlphaFoldDB" id="A0A2P6VQD2"/>
<evidence type="ECO:0000313" key="3">
    <source>
        <dbReference type="EMBL" id="PSC76308.1"/>
    </source>
</evidence>
<sequence>MRRTACASVAPPPAPPPPAHRAVALLATPGSRQKLAVVNSKEHKANFEAIVTDLRAYFVDHKGNVCAFDATCRRLVVRGNLLPGARLLGIAKQRMLKTLHVEQRTGDALNAILESTVDEYSELFVHVTGVKKLLVMAAAAASLHELRYHQQAIYDGFIAREAIPEQALRFITTELAVAEEFVHAAGSWLDKSPLAAALRIMATDPAFIPKFVERHAVTGCDMTKVAHIEKEGLLAGPSTTHYSYFMEVSGTDWLHRTSCVGVGLAAAQRDALILEDLVDMWALPPAPAKNWMDRGELQSRDMLARSLSSLDRTMLVLKGKLFGHVVLRGEAERLSQAPSSEALAFLSAWQVEHATATAATAAATAGAARLRVQSLEERLQMLDHRQQQQQEDGEQVVEKVDTTLQRHDDQLILAVQYMAGHDLTLAQLLADVLGLRQEHDALSLRVSGVELRQAVAEQTQGQQTGMLLQHQQNLFFLSTKVETLSEENQQLKSMLTDTKRRMDCLERSAKRAATNSRVLGGAAFSSASPAPGAAFSSAAHTPAPDPSMYPSDLSEQVQVKRRLEPEEHRKEEKAIHKAQLSHERFKAIFRCRAGELRAQHDTVIGAMDMATVGAVLTARRELKRHLPIILEKIKALNGTEEKGLHLCKVLLQALDEQGKSMEATCGGRPAAPVLRTIALDSAYVSQLVAAFPFDDAAGMAETDQQRLLSIRSDVSIYSYFEDEDTELPCLVSAVMGMHIAEPMAAGMGATYDAWLVPSANAAAYVDQPQLQRNERFILALNYLSEVNTVFELLGLEVSAPAAVLPRKMTSLGSVVLHGQLLQLASGLNSNFAAYIARLSLGQTRGVLGAQVKRMGALEAGQAALSTRLAMTADHQNVLADCIEENAARVAQTEERVVQLEALAELGLGEFRQGLKALRNAYASMEAKLLAKLEQLQGALYNLGQRTVAVEEANDADKRTAALEQQVSEMRVQLQTLNKLLEQPSERRAEECGGGTIEPKRLFLTTPAKRSNKENA</sequence>
<feature type="coiled-coil region" evidence="1">
    <location>
        <begin position="481"/>
        <end position="515"/>
    </location>
</feature>
<feature type="region of interest" description="Disordered" evidence="2">
    <location>
        <begin position="985"/>
        <end position="1015"/>
    </location>
</feature>
<keyword evidence="1" id="KW-0175">Coiled coil</keyword>
<name>A0A2P6VQD2_9CHLO</name>
<feature type="region of interest" description="Disordered" evidence="2">
    <location>
        <begin position="530"/>
        <end position="577"/>
    </location>
</feature>